<evidence type="ECO:0000313" key="3">
    <source>
        <dbReference type="EMBL" id="VGO11624.1"/>
    </source>
</evidence>
<reference evidence="3 4" key="1">
    <citation type="submission" date="2019-04" db="EMBL/GenBank/DDBJ databases">
        <authorList>
            <person name="Van Vliet M D."/>
        </authorList>
    </citation>
    <scope>NUCLEOTIDE SEQUENCE [LARGE SCALE GENOMIC DNA]</scope>
    <source>
        <strain evidence="3 4">F1</strain>
    </source>
</reference>
<evidence type="ECO:0000256" key="1">
    <source>
        <dbReference type="ARBA" id="ARBA00043985"/>
    </source>
</evidence>
<keyword evidence="2" id="KW-0175">Coiled coil</keyword>
<organism evidence="3 4">
    <name type="scientific">Pontiella desulfatans</name>
    <dbReference type="NCBI Taxonomy" id="2750659"/>
    <lineage>
        <taxon>Bacteria</taxon>
        <taxon>Pseudomonadati</taxon>
        <taxon>Kiritimatiellota</taxon>
        <taxon>Kiritimatiellia</taxon>
        <taxon>Kiritimatiellales</taxon>
        <taxon>Pontiellaceae</taxon>
        <taxon>Pontiella</taxon>
    </lineage>
</organism>
<dbReference type="EMBL" id="CAAHFG010000001">
    <property type="protein sequence ID" value="VGO11624.1"/>
    <property type="molecule type" value="Genomic_DNA"/>
</dbReference>
<dbReference type="Pfam" id="PF04012">
    <property type="entry name" value="PspA_IM30"/>
    <property type="match status" value="1"/>
</dbReference>
<accession>A0A6C2TVU6</accession>
<feature type="coiled-coil region" evidence="2">
    <location>
        <begin position="182"/>
        <end position="215"/>
    </location>
</feature>
<name>A0A6C2TVU6_PONDE</name>
<feature type="coiled-coil region" evidence="2">
    <location>
        <begin position="115"/>
        <end position="142"/>
    </location>
</feature>
<dbReference type="RefSeq" id="WP_136077367.1">
    <property type="nucleotide sequence ID" value="NZ_CAAHFG010000001.1"/>
</dbReference>
<gene>
    <name evidence="3" type="ORF">PDESU_00169</name>
</gene>
<evidence type="ECO:0000313" key="4">
    <source>
        <dbReference type="Proteomes" id="UP000366872"/>
    </source>
</evidence>
<proteinExistence type="inferred from homology"/>
<evidence type="ECO:0008006" key="5">
    <source>
        <dbReference type="Google" id="ProtNLM"/>
    </source>
</evidence>
<comment type="similarity">
    <text evidence="1">Belongs to the PspA/Vipp/IM30 family.</text>
</comment>
<keyword evidence="4" id="KW-1185">Reference proteome</keyword>
<sequence length="217" mass="24174">MNIKDRLKNVFKETFLDLFHDEAPSKDTIDSALAQARSGVEEATDALAAFTVAHLHLTEEHQHAAGQIEAVGQQLETALAANDDDLARALIRKRQPLQKEAAVLGERVETSNKRLLELKGRVAAMKAQVLEIERKKLELQLRDRAADAIDQVNLSETTIGQARDFATSADAEEATLQKEAGNEIAEAERDSVDSRLDKLIEEDEIEQELSRLKQQRN</sequence>
<evidence type="ECO:0000256" key="2">
    <source>
        <dbReference type="SAM" id="Coils"/>
    </source>
</evidence>
<protein>
    <recommendedName>
        <fullName evidence="5">Phage shock protein A</fullName>
    </recommendedName>
</protein>
<dbReference type="Proteomes" id="UP000366872">
    <property type="component" value="Unassembled WGS sequence"/>
</dbReference>
<dbReference type="AlphaFoldDB" id="A0A6C2TVU6"/>
<dbReference type="InterPro" id="IPR007157">
    <property type="entry name" value="PspA_VIPP1"/>
</dbReference>